<dbReference type="Proteomes" id="UP000197208">
    <property type="component" value="Unassembled WGS sequence"/>
</dbReference>
<dbReference type="GO" id="GO:0042597">
    <property type="term" value="C:periplasmic space"/>
    <property type="evidence" value="ECO:0007669"/>
    <property type="project" value="InterPro"/>
</dbReference>
<keyword evidence="4" id="KW-0186">Copper</keyword>
<dbReference type="RefSeq" id="WP_088250286.1">
    <property type="nucleotide sequence ID" value="NZ_NHMK01000035.1"/>
</dbReference>
<dbReference type="InterPro" id="IPR032694">
    <property type="entry name" value="CopC/D"/>
</dbReference>
<reference evidence="7 9" key="1">
    <citation type="submission" date="2017-05" db="EMBL/GenBank/DDBJ databases">
        <title>De novo genome assembly of Deniococcus indicus strain DR1.</title>
        <authorList>
            <person name="Chauhan D."/>
            <person name="Yennamalli R.M."/>
            <person name="Priyadarshini R."/>
        </authorList>
    </citation>
    <scope>NUCLEOTIDE SEQUENCE [LARGE SCALE GENOMIC DNA]</scope>
    <source>
        <strain evidence="7 9">DR1</strain>
    </source>
</reference>
<dbReference type="PANTHER" id="PTHR34820">
    <property type="entry name" value="INNER MEMBRANE PROTEIN YEBZ"/>
    <property type="match status" value="1"/>
</dbReference>
<dbReference type="InterPro" id="IPR007348">
    <property type="entry name" value="CopC_dom"/>
</dbReference>
<dbReference type="Pfam" id="PF04234">
    <property type="entry name" value="CopC"/>
    <property type="match status" value="1"/>
</dbReference>
<feature type="domain" description="CopC" evidence="6">
    <location>
        <begin position="19"/>
        <end position="131"/>
    </location>
</feature>
<evidence type="ECO:0000259" key="6">
    <source>
        <dbReference type="Pfam" id="PF04234"/>
    </source>
</evidence>
<proteinExistence type="predicted"/>
<comment type="subcellular location">
    <subcellularLocation>
        <location evidence="1">Cell envelope</location>
    </subcellularLocation>
</comment>
<evidence type="ECO:0000313" key="7">
    <source>
        <dbReference type="EMBL" id="OWL93179.1"/>
    </source>
</evidence>
<dbReference type="InterPro" id="IPR014755">
    <property type="entry name" value="Cu-Rt/internalin_Ig-like"/>
</dbReference>
<sequence>MHRLTALLAALSLSLAGAHTAVTSVTPALNATVSAPASVTLTFNEAVETRFSTFRVMAVPTGRTAQAAATLALAEKPGSARLVNRAATLPALAARVTLPLRADLKPGAYVIAWKILSEDGHPVSGHSSFRVR</sequence>
<evidence type="ECO:0000256" key="3">
    <source>
        <dbReference type="ARBA" id="ARBA00022729"/>
    </source>
</evidence>
<dbReference type="PANTHER" id="PTHR34820:SF4">
    <property type="entry name" value="INNER MEMBRANE PROTEIN YEBZ"/>
    <property type="match status" value="1"/>
</dbReference>
<dbReference type="Gene3D" id="2.60.40.1220">
    <property type="match status" value="1"/>
</dbReference>
<evidence type="ECO:0000256" key="2">
    <source>
        <dbReference type="ARBA" id="ARBA00022723"/>
    </source>
</evidence>
<protein>
    <submittedName>
        <fullName evidence="7">Copper resistance protein CopC</fullName>
    </submittedName>
</protein>
<comment type="caution">
    <text evidence="7">The sequence shown here is derived from an EMBL/GenBank/DDBJ whole genome shotgun (WGS) entry which is preliminary data.</text>
</comment>
<dbReference type="GO" id="GO:0005886">
    <property type="term" value="C:plasma membrane"/>
    <property type="evidence" value="ECO:0007669"/>
    <property type="project" value="TreeGrafter"/>
</dbReference>
<dbReference type="EMBL" id="NHMK01000035">
    <property type="protein sequence ID" value="OWL93432.1"/>
    <property type="molecule type" value="Genomic_DNA"/>
</dbReference>
<evidence type="ECO:0000313" key="9">
    <source>
        <dbReference type="Proteomes" id="UP000197208"/>
    </source>
</evidence>
<keyword evidence="9" id="KW-1185">Reference proteome</keyword>
<organism evidence="7 9">
    <name type="scientific">Deinococcus indicus</name>
    <dbReference type="NCBI Taxonomy" id="223556"/>
    <lineage>
        <taxon>Bacteria</taxon>
        <taxon>Thermotogati</taxon>
        <taxon>Deinococcota</taxon>
        <taxon>Deinococci</taxon>
        <taxon>Deinococcales</taxon>
        <taxon>Deinococcaceae</taxon>
        <taxon>Deinococcus</taxon>
    </lineage>
</organism>
<dbReference type="AlphaFoldDB" id="A0A246BDM1"/>
<accession>A0A246BDM1</accession>
<gene>
    <name evidence="8" type="ORF">CBQ26_19570</name>
    <name evidence="7" type="ORF">CBQ26_20820</name>
</gene>
<feature type="chain" id="PRO_5011913651" evidence="5">
    <location>
        <begin position="22"/>
        <end position="132"/>
    </location>
</feature>
<evidence type="ECO:0000256" key="4">
    <source>
        <dbReference type="ARBA" id="ARBA00023008"/>
    </source>
</evidence>
<feature type="signal peptide" evidence="5">
    <location>
        <begin position="1"/>
        <end position="21"/>
    </location>
</feature>
<name>A0A246BDM1_9DEIO</name>
<keyword evidence="3 5" id="KW-0732">Signal</keyword>
<dbReference type="GO" id="GO:0030313">
    <property type="term" value="C:cell envelope"/>
    <property type="evidence" value="ECO:0007669"/>
    <property type="project" value="UniProtKB-SubCell"/>
</dbReference>
<dbReference type="GO" id="GO:0005507">
    <property type="term" value="F:copper ion binding"/>
    <property type="evidence" value="ECO:0007669"/>
    <property type="project" value="InterPro"/>
</dbReference>
<dbReference type="EMBL" id="NHMK01000039">
    <property type="protein sequence ID" value="OWL93179.1"/>
    <property type="molecule type" value="Genomic_DNA"/>
</dbReference>
<dbReference type="GO" id="GO:0006825">
    <property type="term" value="P:copper ion transport"/>
    <property type="evidence" value="ECO:0007669"/>
    <property type="project" value="InterPro"/>
</dbReference>
<evidence type="ECO:0000256" key="5">
    <source>
        <dbReference type="SAM" id="SignalP"/>
    </source>
</evidence>
<dbReference type="SUPFAM" id="SSF81296">
    <property type="entry name" value="E set domains"/>
    <property type="match status" value="1"/>
</dbReference>
<evidence type="ECO:0000256" key="1">
    <source>
        <dbReference type="ARBA" id="ARBA00004196"/>
    </source>
</evidence>
<dbReference type="InterPro" id="IPR014756">
    <property type="entry name" value="Ig_E-set"/>
</dbReference>
<dbReference type="GO" id="GO:0046688">
    <property type="term" value="P:response to copper ion"/>
    <property type="evidence" value="ECO:0007669"/>
    <property type="project" value="InterPro"/>
</dbReference>
<dbReference type="OrthoDB" id="2353937at2"/>
<evidence type="ECO:0000313" key="8">
    <source>
        <dbReference type="EMBL" id="OWL93432.1"/>
    </source>
</evidence>
<keyword evidence="2" id="KW-0479">Metal-binding</keyword>